<feature type="domain" description="ABC transmembrane type-1" evidence="8">
    <location>
        <begin position="77"/>
        <end position="306"/>
    </location>
</feature>
<feature type="transmembrane region" description="Helical" evidence="7">
    <location>
        <begin position="183"/>
        <end position="201"/>
    </location>
</feature>
<dbReference type="GO" id="GO:0005886">
    <property type="term" value="C:plasma membrane"/>
    <property type="evidence" value="ECO:0007669"/>
    <property type="project" value="UniProtKB-SubCell"/>
</dbReference>
<comment type="similarity">
    <text evidence="7">Belongs to the binding-protein-dependent transport system permease family.</text>
</comment>
<dbReference type="GO" id="GO:0055085">
    <property type="term" value="P:transmembrane transport"/>
    <property type="evidence" value="ECO:0007669"/>
    <property type="project" value="InterPro"/>
</dbReference>
<evidence type="ECO:0000256" key="1">
    <source>
        <dbReference type="ARBA" id="ARBA00004651"/>
    </source>
</evidence>
<comment type="subcellular location">
    <subcellularLocation>
        <location evidence="1 7">Cell membrane</location>
        <topology evidence="1 7">Multi-pass membrane protein</topology>
    </subcellularLocation>
</comment>
<feature type="transmembrane region" description="Helical" evidence="7">
    <location>
        <begin position="83"/>
        <end position="104"/>
    </location>
</feature>
<dbReference type="STRING" id="266117.Rxyl_2423"/>
<dbReference type="InterPro" id="IPR000515">
    <property type="entry name" value="MetI-like"/>
</dbReference>
<dbReference type="AlphaFoldDB" id="Q1ATC8"/>
<evidence type="ECO:0000313" key="10">
    <source>
        <dbReference type="Proteomes" id="UP000006637"/>
    </source>
</evidence>
<gene>
    <name evidence="9" type="ordered locus">Rxyl_2423</name>
</gene>
<protein>
    <submittedName>
        <fullName evidence="9">Binding-protein-dependent transport systems inner membrane component</fullName>
    </submittedName>
</protein>
<dbReference type="CDD" id="cd06261">
    <property type="entry name" value="TM_PBP2"/>
    <property type="match status" value="1"/>
</dbReference>
<dbReference type="EMBL" id="CP000386">
    <property type="protein sequence ID" value="ABG05350.1"/>
    <property type="molecule type" value="Genomic_DNA"/>
</dbReference>
<dbReference type="PANTHER" id="PTHR43163:SF6">
    <property type="entry name" value="DIPEPTIDE TRANSPORT SYSTEM PERMEASE PROTEIN DPPB-RELATED"/>
    <property type="match status" value="1"/>
</dbReference>
<keyword evidence="3" id="KW-1003">Cell membrane</keyword>
<dbReference type="SUPFAM" id="SSF161098">
    <property type="entry name" value="MetI-like"/>
    <property type="match status" value="1"/>
</dbReference>
<evidence type="ECO:0000256" key="2">
    <source>
        <dbReference type="ARBA" id="ARBA00022448"/>
    </source>
</evidence>
<dbReference type="PhylomeDB" id="Q1ATC8"/>
<keyword evidence="6 7" id="KW-0472">Membrane</keyword>
<keyword evidence="10" id="KW-1185">Reference proteome</keyword>
<evidence type="ECO:0000256" key="5">
    <source>
        <dbReference type="ARBA" id="ARBA00022989"/>
    </source>
</evidence>
<dbReference type="InterPro" id="IPR035906">
    <property type="entry name" value="MetI-like_sf"/>
</dbReference>
<reference evidence="9 10" key="1">
    <citation type="submission" date="2006-06" db="EMBL/GenBank/DDBJ databases">
        <title>Complete sequence of Rubrobacter xylanophilus DSM 9941.</title>
        <authorList>
            <consortium name="US DOE Joint Genome Institute"/>
            <person name="Copeland A."/>
            <person name="Lucas S."/>
            <person name="Lapidus A."/>
            <person name="Barry K."/>
            <person name="Detter J.C."/>
            <person name="Glavina del Rio T."/>
            <person name="Hammon N."/>
            <person name="Israni S."/>
            <person name="Dalin E."/>
            <person name="Tice H."/>
            <person name="Pitluck S."/>
            <person name="Munk A.C."/>
            <person name="Brettin T."/>
            <person name="Bruce D."/>
            <person name="Han C."/>
            <person name="Tapia R."/>
            <person name="Gilna P."/>
            <person name="Schmutz J."/>
            <person name="Larimer F."/>
            <person name="Land M."/>
            <person name="Hauser L."/>
            <person name="Kyrpides N."/>
            <person name="Lykidis A."/>
            <person name="da Costa M.S."/>
            <person name="Rainey F.A."/>
            <person name="Empadinhas N."/>
            <person name="Jolivet E."/>
            <person name="Battista J.R."/>
            <person name="Richardson P."/>
        </authorList>
    </citation>
    <scope>NUCLEOTIDE SEQUENCE [LARGE SCALE GENOMIC DNA]</scope>
    <source>
        <strain evidence="10">DSM 9941 / NBRC 16129 / PRD-1</strain>
    </source>
</reference>
<dbReference type="eggNOG" id="COG0601">
    <property type="taxonomic scope" value="Bacteria"/>
</dbReference>
<sequence length="315" mass="34514">MSVIVFFMVRAIPGDPAQILLGQQATPEQVERLRERLGLNEDPLTQYVIFLRDALTGDLGESIVTGRPVTVELLDRFPATLELTLAALLFAVAVGIPVGVLAAVRQYSWIDRLTSVVALTGVSMPIFWLALVLVVVFTVRLDLLPFPGRLSSGVEIVRITGMVVPDAILTGNFAGLWDGVKHLILPAVALGTIPMAVVTRMTRSAMLEVMGEDYIRTAHAKGVTPWRVVFKHALRNAMLPVVTVIGLQFGLLMGGAVLTETIFSWDGIGQIALESIYRRDYPMIQGVVLYGAFFFVLVNLVVDILYAVLDPRVRY</sequence>
<keyword evidence="5 7" id="KW-1133">Transmembrane helix</keyword>
<keyword evidence="2 7" id="KW-0813">Transport</keyword>
<feature type="transmembrane region" description="Helical" evidence="7">
    <location>
        <begin position="237"/>
        <end position="258"/>
    </location>
</feature>
<evidence type="ECO:0000256" key="7">
    <source>
        <dbReference type="RuleBase" id="RU363032"/>
    </source>
</evidence>
<dbReference type="Pfam" id="PF00528">
    <property type="entry name" value="BPD_transp_1"/>
    <property type="match status" value="1"/>
</dbReference>
<dbReference type="PANTHER" id="PTHR43163">
    <property type="entry name" value="DIPEPTIDE TRANSPORT SYSTEM PERMEASE PROTEIN DPPB-RELATED"/>
    <property type="match status" value="1"/>
</dbReference>
<dbReference type="PROSITE" id="PS50928">
    <property type="entry name" value="ABC_TM1"/>
    <property type="match status" value="1"/>
</dbReference>
<feature type="transmembrane region" description="Helical" evidence="7">
    <location>
        <begin position="116"/>
        <end position="139"/>
    </location>
</feature>
<dbReference type="HOGENOM" id="CLU_036879_0_0_11"/>
<organism evidence="9 10">
    <name type="scientific">Rubrobacter xylanophilus (strain DSM 9941 / JCM 11954 / NBRC 16129 / PRD-1)</name>
    <dbReference type="NCBI Taxonomy" id="266117"/>
    <lineage>
        <taxon>Bacteria</taxon>
        <taxon>Bacillati</taxon>
        <taxon>Actinomycetota</taxon>
        <taxon>Rubrobacteria</taxon>
        <taxon>Rubrobacterales</taxon>
        <taxon>Rubrobacteraceae</taxon>
        <taxon>Rubrobacter</taxon>
    </lineage>
</organism>
<accession>Q1ATC8</accession>
<keyword evidence="4 7" id="KW-0812">Transmembrane</keyword>
<dbReference type="InterPro" id="IPR045621">
    <property type="entry name" value="BPD_transp_1_N"/>
</dbReference>
<evidence type="ECO:0000313" key="9">
    <source>
        <dbReference type="EMBL" id="ABG05350.1"/>
    </source>
</evidence>
<evidence type="ECO:0000256" key="4">
    <source>
        <dbReference type="ARBA" id="ARBA00022692"/>
    </source>
</evidence>
<name>Q1ATC8_RUBXD</name>
<evidence type="ECO:0000259" key="8">
    <source>
        <dbReference type="PROSITE" id="PS50928"/>
    </source>
</evidence>
<dbReference type="Pfam" id="PF19300">
    <property type="entry name" value="BPD_transp_1_N"/>
    <property type="match status" value="1"/>
</dbReference>
<dbReference type="KEGG" id="rxy:Rxyl_2423"/>
<evidence type="ECO:0000256" key="6">
    <source>
        <dbReference type="ARBA" id="ARBA00023136"/>
    </source>
</evidence>
<feature type="transmembrane region" description="Helical" evidence="7">
    <location>
        <begin position="287"/>
        <end position="309"/>
    </location>
</feature>
<proteinExistence type="inferred from homology"/>
<dbReference type="Gene3D" id="1.10.3720.10">
    <property type="entry name" value="MetI-like"/>
    <property type="match status" value="1"/>
</dbReference>
<dbReference type="Proteomes" id="UP000006637">
    <property type="component" value="Chromosome"/>
</dbReference>
<evidence type="ECO:0000256" key="3">
    <source>
        <dbReference type="ARBA" id="ARBA00022475"/>
    </source>
</evidence>